<dbReference type="InterPro" id="IPR002539">
    <property type="entry name" value="MaoC-like_dom"/>
</dbReference>
<dbReference type="Gene3D" id="3.10.129.10">
    <property type="entry name" value="Hotdog Thioesterase"/>
    <property type="match status" value="1"/>
</dbReference>
<name>A0A518GTG3_9PLAN</name>
<proteinExistence type="predicted"/>
<dbReference type="KEGG" id="peh:Spb1_38200"/>
<gene>
    <name evidence="2" type="primary">paaZ</name>
    <name evidence="2" type="ORF">Spb1_38200</name>
</gene>
<dbReference type="AlphaFoldDB" id="A0A518GTG3"/>
<dbReference type="PANTHER" id="PTHR43664:SF1">
    <property type="entry name" value="BETA-METHYLMALYL-COA DEHYDRATASE"/>
    <property type="match status" value="1"/>
</dbReference>
<evidence type="ECO:0000313" key="2">
    <source>
        <dbReference type="EMBL" id="QDV31874.1"/>
    </source>
</evidence>
<dbReference type="Pfam" id="PF01575">
    <property type="entry name" value="MaoC_dehydratas"/>
    <property type="match status" value="1"/>
</dbReference>
<dbReference type="InterPro" id="IPR052342">
    <property type="entry name" value="MCH/BMMD"/>
</dbReference>
<reference evidence="2 3" key="1">
    <citation type="submission" date="2019-02" db="EMBL/GenBank/DDBJ databases">
        <title>Deep-cultivation of Planctomycetes and their phenomic and genomic characterization uncovers novel biology.</title>
        <authorList>
            <person name="Wiegand S."/>
            <person name="Jogler M."/>
            <person name="Boedeker C."/>
            <person name="Pinto D."/>
            <person name="Vollmers J."/>
            <person name="Rivas-Marin E."/>
            <person name="Kohn T."/>
            <person name="Peeters S.H."/>
            <person name="Heuer A."/>
            <person name="Rast P."/>
            <person name="Oberbeckmann S."/>
            <person name="Bunk B."/>
            <person name="Jeske O."/>
            <person name="Meyerdierks A."/>
            <person name="Storesund J.E."/>
            <person name="Kallscheuer N."/>
            <person name="Luecker S."/>
            <person name="Lage O.M."/>
            <person name="Pohl T."/>
            <person name="Merkel B.J."/>
            <person name="Hornburger P."/>
            <person name="Mueller R.-W."/>
            <person name="Bruemmer F."/>
            <person name="Labrenz M."/>
            <person name="Spormann A.M."/>
            <person name="Op den Camp H."/>
            <person name="Overmann J."/>
            <person name="Amann R."/>
            <person name="Jetten M.S.M."/>
            <person name="Mascher T."/>
            <person name="Medema M.H."/>
            <person name="Devos D.P."/>
            <person name="Kaster A.-K."/>
            <person name="Ovreas L."/>
            <person name="Rohde M."/>
            <person name="Galperin M.Y."/>
            <person name="Jogler C."/>
        </authorList>
    </citation>
    <scope>NUCLEOTIDE SEQUENCE [LARGE SCALE GENOMIC DNA]</scope>
    <source>
        <strain evidence="2 3">Spb1</strain>
    </source>
</reference>
<sequence>MCRLVWSHGLTMQRQMYEDCRVGEKAISDGRTITEADIVAYAALTGDWNPIHCNAEFMSEHPFGERIAHGLLILSISSGLLFRVVGYELLPLKNIVFVGLEQVRFVNPTRIGDTLRMHAETIEMKPVNAQSGLVTVRIKMVNQRQEAVLTTRAKFAVPRKRLDASAVV</sequence>
<dbReference type="Proteomes" id="UP000315349">
    <property type="component" value="Chromosome"/>
</dbReference>
<dbReference type="SUPFAM" id="SSF54637">
    <property type="entry name" value="Thioesterase/thiol ester dehydrase-isomerase"/>
    <property type="match status" value="1"/>
</dbReference>
<evidence type="ECO:0000259" key="1">
    <source>
        <dbReference type="Pfam" id="PF01575"/>
    </source>
</evidence>
<feature type="domain" description="MaoC-like" evidence="1">
    <location>
        <begin position="28"/>
        <end position="139"/>
    </location>
</feature>
<dbReference type="PANTHER" id="PTHR43664">
    <property type="entry name" value="MONOAMINE OXIDASE-RELATED"/>
    <property type="match status" value="1"/>
</dbReference>
<evidence type="ECO:0000313" key="3">
    <source>
        <dbReference type="Proteomes" id="UP000315349"/>
    </source>
</evidence>
<accession>A0A518GTG3</accession>
<organism evidence="2 3">
    <name type="scientific">Planctopirus ephydatiae</name>
    <dbReference type="NCBI Taxonomy" id="2528019"/>
    <lineage>
        <taxon>Bacteria</taxon>
        <taxon>Pseudomonadati</taxon>
        <taxon>Planctomycetota</taxon>
        <taxon>Planctomycetia</taxon>
        <taxon>Planctomycetales</taxon>
        <taxon>Planctomycetaceae</taxon>
        <taxon>Planctopirus</taxon>
    </lineage>
</organism>
<protein>
    <submittedName>
        <fullName evidence="2">Bifunctional protein PaaZ</fullName>
    </submittedName>
</protein>
<dbReference type="EMBL" id="CP036299">
    <property type="protein sequence ID" value="QDV31874.1"/>
    <property type="molecule type" value="Genomic_DNA"/>
</dbReference>
<dbReference type="InterPro" id="IPR029069">
    <property type="entry name" value="HotDog_dom_sf"/>
</dbReference>
<keyword evidence="3" id="KW-1185">Reference proteome</keyword>